<reference evidence="2" key="1">
    <citation type="submission" date="2022-11" db="UniProtKB">
        <authorList>
            <consortium name="WormBaseParasite"/>
        </authorList>
    </citation>
    <scope>IDENTIFICATION</scope>
</reference>
<evidence type="ECO:0000313" key="1">
    <source>
        <dbReference type="Proteomes" id="UP000887564"/>
    </source>
</evidence>
<sequence length="50" mass="6019">MSSPDHLAILVRLDHGVHQVIKVRMLLLLQDPFNKRYFMNRRHTWHIDVA</sequence>
<evidence type="ECO:0000313" key="2">
    <source>
        <dbReference type="WBParaSite" id="PEQ_0000483001-mRNA-1"/>
    </source>
</evidence>
<dbReference type="AlphaFoldDB" id="A0A914REU2"/>
<accession>A0A914REU2</accession>
<dbReference type="WBParaSite" id="PEQ_0000483001-mRNA-1">
    <property type="protein sequence ID" value="PEQ_0000483001-mRNA-1"/>
    <property type="gene ID" value="PEQ_0000483001"/>
</dbReference>
<protein>
    <submittedName>
        <fullName evidence="2">Uncharacterized protein</fullName>
    </submittedName>
</protein>
<organism evidence="1 2">
    <name type="scientific">Parascaris equorum</name>
    <name type="common">Equine roundworm</name>
    <dbReference type="NCBI Taxonomy" id="6256"/>
    <lineage>
        <taxon>Eukaryota</taxon>
        <taxon>Metazoa</taxon>
        <taxon>Ecdysozoa</taxon>
        <taxon>Nematoda</taxon>
        <taxon>Chromadorea</taxon>
        <taxon>Rhabditida</taxon>
        <taxon>Spirurina</taxon>
        <taxon>Ascaridomorpha</taxon>
        <taxon>Ascaridoidea</taxon>
        <taxon>Ascarididae</taxon>
        <taxon>Parascaris</taxon>
    </lineage>
</organism>
<name>A0A914REU2_PAREQ</name>
<dbReference type="Proteomes" id="UP000887564">
    <property type="component" value="Unplaced"/>
</dbReference>
<keyword evidence="1" id="KW-1185">Reference proteome</keyword>
<proteinExistence type="predicted"/>